<dbReference type="EMBL" id="PGOL01002613">
    <property type="protein sequence ID" value="PKI46470.1"/>
    <property type="molecule type" value="Genomic_DNA"/>
</dbReference>
<name>A0A2I0IS09_PUNGR</name>
<sequence length="151" mass="17194">MANGELFPFRLRGAAPSSIIKREFFFIHSGQLSTLSKQFGTAYTIEGRRKRGDYRYHMAKITADSDSRPLRIYRRSTPELESFSTRHLAKQNPSSHGRDIASESTIAQQQTRHPTKCNRFNNNVGFRGIRILGAASAPLHCSRVLHLLYRS</sequence>
<reference evidence="2 3" key="1">
    <citation type="submission" date="2017-11" db="EMBL/GenBank/DDBJ databases">
        <title>De-novo sequencing of pomegranate (Punica granatum L.) genome.</title>
        <authorList>
            <person name="Akparov Z."/>
            <person name="Amiraslanov A."/>
            <person name="Hajiyeva S."/>
            <person name="Abbasov M."/>
            <person name="Kaur K."/>
            <person name="Hamwieh A."/>
            <person name="Solovyev V."/>
            <person name="Salamov A."/>
            <person name="Braich B."/>
            <person name="Kosarev P."/>
            <person name="Mahmoud A."/>
            <person name="Hajiyev E."/>
            <person name="Babayeva S."/>
            <person name="Izzatullayeva V."/>
            <person name="Mammadov A."/>
            <person name="Mammadov A."/>
            <person name="Sharifova S."/>
            <person name="Ojaghi J."/>
            <person name="Eynullazada K."/>
            <person name="Bayramov B."/>
            <person name="Abdulazimova A."/>
            <person name="Shahmuradov I."/>
        </authorList>
    </citation>
    <scope>NUCLEOTIDE SEQUENCE [LARGE SCALE GENOMIC DNA]</scope>
    <source>
        <strain evidence="3">cv. AG2017</strain>
        <tissue evidence="2">Leaf</tissue>
    </source>
</reference>
<proteinExistence type="predicted"/>
<keyword evidence="3" id="KW-1185">Reference proteome</keyword>
<dbReference type="Proteomes" id="UP000233551">
    <property type="component" value="Unassembled WGS sequence"/>
</dbReference>
<comment type="caution">
    <text evidence="2">The sequence shown here is derived from an EMBL/GenBank/DDBJ whole genome shotgun (WGS) entry which is preliminary data.</text>
</comment>
<feature type="region of interest" description="Disordered" evidence="1">
    <location>
        <begin position="90"/>
        <end position="113"/>
    </location>
</feature>
<evidence type="ECO:0000256" key="1">
    <source>
        <dbReference type="SAM" id="MobiDB-lite"/>
    </source>
</evidence>
<protein>
    <submittedName>
        <fullName evidence="2">Uncharacterized protein</fullName>
    </submittedName>
</protein>
<gene>
    <name evidence="2" type="ORF">CRG98_033168</name>
</gene>
<accession>A0A2I0IS09</accession>
<evidence type="ECO:0000313" key="3">
    <source>
        <dbReference type="Proteomes" id="UP000233551"/>
    </source>
</evidence>
<evidence type="ECO:0000313" key="2">
    <source>
        <dbReference type="EMBL" id="PKI46470.1"/>
    </source>
</evidence>
<feature type="compositionally biased region" description="Polar residues" evidence="1">
    <location>
        <begin position="102"/>
        <end position="113"/>
    </location>
</feature>
<dbReference type="AlphaFoldDB" id="A0A2I0IS09"/>
<organism evidence="2 3">
    <name type="scientific">Punica granatum</name>
    <name type="common">Pomegranate</name>
    <dbReference type="NCBI Taxonomy" id="22663"/>
    <lineage>
        <taxon>Eukaryota</taxon>
        <taxon>Viridiplantae</taxon>
        <taxon>Streptophyta</taxon>
        <taxon>Embryophyta</taxon>
        <taxon>Tracheophyta</taxon>
        <taxon>Spermatophyta</taxon>
        <taxon>Magnoliopsida</taxon>
        <taxon>eudicotyledons</taxon>
        <taxon>Gunneridae</taxon>
        <taxon>Pentapetalae</taxon>
        <taxon>rosids</taxon>
        <taxon>malvids</taxon>
        <taxon>Myrtales</taxon>
        <taxon>Lythraceae</taxon>
        <taxon>Punica</taxon>
    </lineage>
</organism>